<dbReference type="EMBL" id="CP066802">
    <property type="protein sequence ID" value="QQM67512.1"/>
    <property type="molecule type" value="Genomic_DNA"/>
</dbReference>
<organism evidence="4 5">
    <name type="scientific">Actinomyces weissii</name>
    <dbReference type="NCBI Taxonomy" id="675090"/>
    <lineage>
        <taxon>Bacteria</taxon>
        <taxon>Bacillati</taxon>
        <taxon>Actinomycetota</taxon>
        <taxon>Actinomycetes</taxon>
        <taxon>Actinomycetales</taxon>
        <taxon>Actinomycetaceae</taxon>
        <taxon>Actinomyces</taxon>
    </lineage>
</organism>
<dbReference type="RefSeq" id="WP_200276161.1">
    <property type="nucleotide sequence ID" value="NZ_CP066802.1"/>
</dbReference>
<dbReference type="GO" id="GO:0004867">
    <property type="term" value="F:serine-type endopeptidase inhibitor activity"/>
    <property type="evidence" value="ECO:0007669"/>
    <property type="project" value="InterPro"/>
</dbReference>
<evidence type="ECO:0000259" key="3">
    <source>
        <dbReference type="SMART" id="SM00093"/>
    </source>
</evidence>
<accession>A0A7T7S2E1</accession>
<dbReference type="PANTHER" id="PTHR11461">
    <property type="entry name" value="SERINE PROTEASE INHIBITOR, SERPIN"/>
    <property type="match status" value="1"/>
</dbReference>
<dbReference type="PANTHER" id="PTHR11461:SF211">
    <property type="entry name" value="GH10112P-RELATED"/>
    <property type="match status" value="1"/>
</dbReference>
<dbReference type="Gene3D" id="3.30.497.10">
    <property type="entry name" value="Antithrombin, subunit I, domain 2"/>
    <property type="match status" value="1"/>
</dbReference>
<dbReference type="Pfam" id="PF00079">
    <property type="entry name" value="Serpin"/>
    <property type="match status" value="1"/>
</dbReference>
<feature type="domain" description="Serpin" evidence="3">
    <location>
        <begin position="75"/>
        <end position="450"/>
    </location>
</feature>
<comment type="similarity">
    <text evidence="1">Belongs to the serpin family.</text>
</comment>
<feature type="region of interest" description="Disordered" evidence="2">
    <location>
        <begin position="40"/>
        <end position="67"/>
    </location>
</feature>
<proteinExistence type="inferred from homology"/>
<reference evidence="4 5" key="1">
    <citation type="submission" date="2020-12" db="EMBL/GenBank/DDBJ databases">
        <authorList>
            <person name="Zhou J."/>
        </authorList>
    </citation>
    <scope>NUCLEOTIDE SEQUENCE [LARGE SCALE GENOMIC DNA]</scope>
    <source>
        <strain evidence="4 5">CCUG 61299</strain>
    </source>
</reference>
<name>A0A7T7S2E1_9ACTO</name>
<dbReference type="Proteomes" id="UP000595895">
    <property type="component" value="Chromosome"/>
</dbReference>
<protein>
    <recommendedName>
        <fullName evidence="3">Serpin domain-containing protein</fullName>
    </recommendedName>
</protein>
<dbReference type="InterPro" id="IPR023796">
    <property type="entry name" value="Serpin_dom"/>
</dbReference>
<dbReference type="KEGG" id="awe:JG540_00975"/>
<dbReference type="Gene3D" id="2.30.39.10">
    <property type="entry name" value="Alpha-1-antitrypsin, domain 1"/>
    <property type="match status" value="1"/>
</dbReference>
<dbReference type="InterPro" id="IPR036186">
    <property type="entry name" value="Serpin_sf"/>
</dbReference>
<evidence type="ECO:0000256" key="2">
    <source>
        <dbReference type="SAM" id="MobiDB-lite"/>
    </source>
</evidence>
<dbReference type="SMART" id="SM00093">
    <property type="entry name" value="SERPIN"/>
    <property type="match status" value="1"/>
</dbReference>
<dbReference type="InterPro" id="IPR042178">
    <property type="entry name" value="Serpin_sf_1"/>
</dbReference>
<dbReference type="InterPro" id="IPR000215">
    <property type="entry name" value="Serpin_fam"/>
</dbReference>
<evidence type="ECO:0000313" key="5">
    <source>
        <dbReference type="Proteomes" id="UP000595895"/>
    </source>
</evidence>
<dbReference type="GO" id="GO:0005615">
    <property type="term" value="C:extracellular space"/>
    <property type="evidence" value="ECO:0007669"/>
    <property type="project" value="InterPro"/>
</dbReference>
<keyword evidence="5" id="KW-1185">Reference proteome</keyword>
<evidence type="ECO:0000256" key="1">
    <source>
        <dbReference type="RuleBase" id="RU000411"/>
    </source>
</evidence>
<dbReference type="SUPFAM" id="SSF56574">
    <property type="entry name" value="Serpins"/>
    <property type="match status" value="1"/>
</dbReference>
<dbReference type="PROSITE" id="PS51318">
    <property type="entry name" value="TAT"/>
    <property type="match status" value="1"/>
</dbReference>
<sequence>MGENDLGAPGPASPSRRRVLHTSQALAASGLLVALAGCSTSPAGSPPAPAGPAGAPSTAGPASSVARASSALSARQLAHRLRKSGTSNVLLSPAGTSLTLAMLYTQADRLGDGVAPLLLGTDTQAGADERDTRWNAALQALQRLDTADTETLKSFKPDVLPDTPLLHIANNLVQIGTKQLVRTEYTEAVRSWYGATVSQVSVQEAQETLDAWASLHTGGLIDKSGIKVTGNNLLVLQNALLLAARWESPFEGEQTQKRQDFHRLDGSLSQADLMTGTLSLPLVAGPGWRAVRLPYTPSQQGPGLALDVVLPDEPGGLGSLPLDTWQEATEALSGPEAQLSQVNLRLPRLDLRTEAVNLLAELRQLGVELNHLTHIGNNLEVDQAVQQVRLQVLEPGTLGAALTEISVKEFAAPLEPDTRPVDFFVDHPFVLRVVELGSGLAVFEAAVMDPASAAAG</sequence>
<dbReference type="InterPro" id="IPR006311">
    <property type="entry name" value="TAT_signal"/>
</dbReference>
<feature type="compositionally biased region" description="Low complexity" evidence="2">
    <location>
        <begin position="51"/>
        <end position="67"/>
    </location>
</feature>
<dbReference type="InterPro" id="IPR042185">
    <property type="entry name" value="Serpin_sf_2"/>
</dbReference>
<gene>
    <name evidence="4" type="ORF">JG540_00975</name>
</gene>
<evidence type="ECO:0000313" key="4">
    <source>
        <dbReference type="EMBL" id="QQM67512.1"/>
    </source>
</evidence>
<dbReference type="AlphaFoldDB" id="A0A7T7S2E1"/>